<dbReference type="EMBL" id="JAMKFB020000020">
    <property type="protein sequence ID" value="KAL0164299.1"/>
    <property type="molecule type" value="Genomic_DNA"/>
</dbReference>
<comment type="caution">
    <text evidence="3">The sequence shown here is derived from an EMBL/GenBank/DDBJ whole genome shotgun (WGS) entry which is preliminary data.</text>
</comment>
<keyword evidence="4" id="KW-1185">Reference proteome</keyword>
<gene>
    <name evidence="3" type="ORF">M9458_040052</name>
</gene>
<dbReference type="AlphaFoldDB" id="A0ABD0NQV6"/>
<dbReference type="PANTHER" id="PTHR10807">
    <property type="entry name" value="MYOTUBULARIN-RELATED"/>
    <property type="match status" value="1"/>
</dbReference>
<reference evidence="3 4" key="1">
    <citation type="submission" date="2024-05" db="EMBL/GenBank/DDBJ databases">
        <title>Genome sequencing and assembly of Indian major carp, Cirrhinus mrigala (Hamilton, 1822).</title>
        <authorList>
            <person name="Mohindra V."/>
            <person name="Chowdhury L.M."/>
            <person name="Lal K."/>
            <person name="Jena J.K."/>
        </authorList>
    </citation>
    <scope>NUCLEOTIDE SEQUENCE [LARGE SCALE GENOMIC DNA]</scope>
    <source>
        <strain evidence="3">CM1030</strain>
        <tissue evidence="3">Blood</tissue>
    </source>
</reference>
<evidence type="ECO:0000256" key="1">
    <source>
        <dbReference type="ARBA" id="ARBA00007471"/>
    </source>
</evidence>
<evidence type="ECO:0000313" key="3">
    <source>
        <dbReference type="EMBL" id="KAL0164299.1"/>
    </source>
</evidence>
<name>A0ABD0NQV6_CIRMR</name>
<feature type="non-terminal residue" evidence="3">
    <location>
        <position position="1"/>
    </location>
</feature>
<protein>
    <recommendedName>
        <fullName evidence="2">Myotubularin phosphatase domain-containing protein</fullName>
    </recommendedName>
</protein>
<dbReference type="PANTHER" id="PTHR10807:SF56">
    <property type="entry name" value="MYOTUBULARIN-RELATED PROTEIN 9"/>
    <property type="match status" value="1"/>
</dbReference>
<dbReference type="Proteomes" id="UP001529510">
    <property type="component" value="Unassembled WGS sequence"/>
</dbReference>
<feature type="domain" description="Myotubularin phosphatase" evidence="2">
    <location>
        <begin position="1"/>
        <end position="53"/>
    </location>
</feature>
<sequence length="53" mass="5959">SNVLQESLIKLVEACNDQSHSMDRWLSKLEASNWQSHVKEILTTACLAAQCID</sequence>
<dbReference type="SUPFAM" id="SSF52799">
    <property type="entry name" value="(Phosphotyrosine protein) phosphatases II"/>
    <property type="match status" value="1"/>
</dbReference>
<dbReference type="InterPro" id="IPR029021">
    <property type="entry name" value="Prot-tyrosine_phosphatase-like"/>
</dbReference>
<evidence type="ECO:0000313" key="4">
    <source>
        <dbReference type="Proteomes" id="UP001529510"/>
    </source>
</evidence>
<dbReference type="Pfam" id="PF06602">
    <property type="entry name" value="Myotub-related"/>
    <property type="match status" value="1"/>
</dbReference>
<proteinExistence type="inferred from homology"/>
<accession>A0ABD0NQV6</accession>
<dbReference type="PROSITE" id="PS51339">
    <property type="entry name" value="PPASE_MYOTUBULARIN"/>
    <property type="match status" value="1"/>
</dbReference>
<dbReference type="InterPro" id="IPR030564">
    <property type="entry name" value="Myotubularin"/>
</dbReference>
<organism evidence="3 4">
    <name type="scientific">Cirrhinus mrigala</name>
    <name type="common">Mrigala</name>
    <dbReference type="NCBI Taxonomy" id="683832"/>
    <lineage>
        <taxon>Eukaryota</taxon>
        <taxon>Metazoa</taxon>
        <taxon>Chordata</taxon>
        <taxon>Craniata</taxon>
        <taxon>Vertebrata</taxon>
        <taxon>Euteleostomi</taxon>
        <taxon>Actinopterygii</taxon>
        <taxon>Neopterygii</taxon>
        <taxon>Teleostei</taxon>
        <taxon>Ostariophysi</taxon>
        <taxon>Cypriniformes</taxon>
        <taxon>Cyprinidae</taxon>
        <taxon>Labeoninae</taxon>
        <taxon>Labeonini</taxon>
        <taxon>Cirrhinus</taxon>
    </lineage>
</organism>
<evidence type="ECO:0000259" key="2">
    <source>
        <dbReference type="PROSITE" id="PS51339"/>
    </source>
</evidence>
<feature type="non-terminal residue" evidence="3">
    <location>
        <position position="53"/>
    </location>
</feature>
<dbReference type="InterPro" id="IPR010569">
    <property type="entry name" value="Myotubularin-like_Pase_dom"/>
</dbReference>
<comment type="similarity">
    <text evidence="1">Belongs to the protein-tyrosine phosphatase family. Non-receptor class myotubularin subfamily.</text>
</comment>